<dbReference type="EC" id="3.1.26.11" evidence="8"/>
<protein>
    <recommendedName>
        <fullName evidence="8">Ribonuclease Z</fullName>
        <shortName evidence="8">RNase Z</shortName>
        <ecNumber evidence="8">3.1.26.11</ecNumber>
    </recommendedName>
    <alternativeName>
        <fullName evidence="8">tRNA 3 endonuclease</fullName>
    </alternativeName>
    <alternativeName>
        <fullName evidence="8">tRNase Z</fullName>
    </alternativeName>
</protein>
<keyword evidence="7 8" id="KW-0862">Zinc</keyword>
<keyword evidence="3 8" id="KW-0540">Nuclease</keyword>
<dbReference type="GO" id="GO:0042781">
    <property type="term" value="F:3'-tRNA processing endoribonuclease activity"/>
    <property type="evidence" value="ECO:0007669"/>
    <property type="project" value="UniProtKB-UniRule"/>
</dbReference>
<feature type="binding site" evidence="8">
    <location>
        <position position="67"/>
    </location>
    <ligand>
        <name>Zn(2+)</name>
        <dbReference type="ChEBI" id="CHEBI:29105"/>
        <label>2</label>
        <note>catalytic</note>
    </ligand>
</feature>
<dbReference type="PANTHER" id="PTHR46018">
    <property type="entry name" value="ZINC PHOSPHODIESTERASE ELAC PROTEIN 1"/>
    <property type="match status" value="1"/>
</dbReference>
<evidence type="ECO:0000313" key="11">
    <source>
        <dbReference type="Proteomes" id="UP000305730"/>
    </source>
</evidence>
<organism evidence="10 12">
    <name type="scientific">Pseudoalteromonas citrea</name>
    <dbReference type="NCBI Taxonomy" id="43655"/>
    <lineage>
        <taxon>Bacteria</taxon>
        <taxon>Pseudomonadati</taxon>
        <taxon>Pseudomonadota</taxon>
        <taxon>Gammaproteobacteria</taxon>
        <taxon>Alteromonadales</taxon>
        <taxon>Pseudoalteromonadaceae</taxon>
        <taxon>Pseudoalteromonas</taxon>
    </lineage>
</organism>
<keyword evidence="6 8" id="KW-0378">Hydrolase</keyword>
<dbReference type="InterPro" id="IPR013471">
    <property type="entry name" value="RNase_Z/BN"/>
</dbReference>
<accession>A0A5S3XPX7</accession>
<feature type="active site" description="Proton acceptor" evidence="8">
    <location>
        <position position="66"/>
    </location>
</feature>
<dbReference type="PANTHER" id="PTHR46018:SF2">
    <property type="entry name" value="ZINC PHOSPHODIESTERASE ELAC PROTEIN 1"/>
    <property type="match status" value="1"/>
</dbReference>
<evidence type="ECO:0000256" key="6">
    <source>
        <dbReference type="ARBA" id="ARBA00022801"/>
    </source>
</evidence>
<evidence type="ECO:0000313" key="9">
    <source>
        <dbReference type="EMBL" id="TMP42618.1"/>
    </source>
</evidence>
<dbReference type="CDD" id="cd07717">
    <property type="entry name" value="RNaseZ_ZiPD-like_MBL-fold"/>
    <property type="match status" value="1"/>
</dbReference>
<dbReference type="Gene3D" id="3.60.15.10">
    <property type="entry name" value="Ribonuclease Z/Hydroxyacylglutathione hydrolase-like"/>
    <property type="match status" value="1"/>
</dbReference>
<feature type="binding site" evidence="8">
    <location>
        <position position="66"/>
    </location>
    <ligand>
        <name>Zn(2+)</name>
        <dbReference type="ChEBI" id="CHEBI:29105"/>
        <label>2</label>
        <note>catalytic</note>
    </ligand>
</feature>
<dbReference type="Pfam" id="PF23023">
    <property type="entry name" value="Anti-Pycsar_Apyc1"/>
    <property type="match status" value="1"/>
</dbReference>
<dbReference type="InterPro" id="IPR036866">
    <property type="entry name" value="RibonucZ/Hydroxyglut_hydro"/>
</dbReference>
<dbReference type="GO" id="GO:0008270">
    <property type="term" value="F:zinc ion binding"/>
    <property type="evidence" value="ECO:0007669"/>
    <property type="project" value="UniProtKB-UniRule"/>
</dbReference>
<keyword evidence="2 8" id="KW-0819">tRNA processing</keyword>
<keyword evidence="4 8" id="KW-0479">Metal-binding</keyword>
<dbReference type="EMBL" id="PNCK01000038">
    <property type="protein sequence ID" value="TMP42618.1"/>
    <property type="molecule type" value="Genomic_DNA"/>
</dbReference>
<dbReference type="Proteomes" id="UP000307706">
    <property type="component" value="Unassembled WGS sequence"/>
</dbReference>
<reference evidence="11 12" key="1">
    <citation type="submission" date="2017-12" db="EMBL/GenBank/DDBJ databases">
        <authorList>
            <person name="Paulsen S."/>
            <person name="Gram L.K."/>
        </authorList>
    </citation>
    <scope>NUCLEOTIDE SEQUENCE [LARGE SCALE GENOMIC DNA]</scope>
    <source>
        <strain evidence="10 12">S2231</strain>
        <strain evidence="9 11">S2233</strain>
    </source>
</reference>
<dbReference type="EMBL" id="PNCL01000048">
    <property type="protein sequence ID" value="TMP59325.1"/>
    <property type="molecule type" value="Genomic_DNA"/>
</dbReference>
<evidence type="ECO:0000256" key="8">
    <source>
        <dbReference type="HAMAP-Rule" id="MF_01818"/>
    </source>
</evidence>
<evidence type="ECO:0000313" key="12">
    <source>
        <dbReference type="Proteomes" id="UP000307706"/>
    </source>
</evidence>
<gene>
    <name evidence="8" type="primary">rnz</name>
    <name evidence="10" type="ORF">CWB96_10195</name>
    <name evidence="9" type="ORF">CWB97_11170</name>
</gene>
<feature type="binding site" evidence="8">
    <location>
        <position position="210"/>
    </location>
    <ligand>
        <name>Zn(2+)</name>
        <dbReference type="ChEBI" id="CHEBI:29105"/>
        <label>2</label>
        <note>catalytic</note>
    </ligand>
</feature>
<evidence type="ECO:0000256" key="2">
    <source>
        <dbReference type="ARBA" id="ARBA00022694"/>
    </source>
</evidence>
<feature type="binding site" evidence="8">
    <location>
        <position position="140"/>
    </location>
    <ligand>
        <name>Zn(2+)</name>
        <dbReference type="ChEBI" id="CHEBI:29105"/>
        <label>1</label>
        <note>catalytic</note>
    </ligand>
</feature>
<evidence type="ECO:0000256" key="5">
    <source>
        <dbReference type="ARBA" id="ARBA00022759"/>
    </source>
</evidence>
<dbReference type="HAMAP" id="MF_01818">
    <property type="entry name" value="RNase_Z_BN"/>
    <property type="match status" value="1"/>
</dbReference>
<feature type="binding site" evidence="8">
    <location>
        <position position="64"/>
    </location>
    <ligand>
        <name>Zn(2+)</name>
        <dbReference type="ChEBI" id="CHEBI:29105"/>
        <label>1</label>
        <note>catalytic</note>
    </ligand>
</feature>
<evidence type="ECO:0000313" key="10">
    <source>
        <dbReference type="EMBL" id="TMP59325.1"/>
    </source>
</evidence>
<reference evidence="10" key="3">
    <citation type="submission" date="2019-09" db="EMBL/GenBank/DDBJ databases">
        <title>Co-occurence of chitin degradation, pigmentation and bioactivity in marine Pseudoalteromonas.</title>
        <authorList>
            <person name="Sonnenschein E.C."/>
            <person name="Bech P.K."/>
        </authorList>
    </citation>
    <scope>NUCLEOTIDE SEQUENCE</scope>
    <source>
        <strain evidence="10">S2231</strain>
        <strain evidence="9">S2233</strain>
    </source>
</reference>
<proteinExistence type="inferred from homology"/>
<comment type="catalytic activity">
    <reaction evidence="8">
        <text>Endonucleolytic cleavage of RNA, removing extra 3' nucleotides from tRNA precursor, generating 3' termini of tRNAs. A 3'-hydroxy group is left at the tRNA terminus and a 5'-phosphoryl group is left at the trailer molecule.</text>
        <dbReference type="EC" id="3.1.26.11"/>
    </reaction>
</comment>
<evidence type="ECO:0000256" key="7">
    <source>
        <dbReference type="ARBA" id="ARBA00022833"/>
    </source>
</evidence>
<dbReference type="Proteomes" id="UP000305730">
    <property type="component" value="Unassembled WGS sequence"/>
</dbReference>
<sequence length="313" mass="35301">MKIQFLGTSSGSPSQSRNVSGTALSFEKTKEWLLVDCGEATQHQILKSDHTAYHLGIICITHIHGDHCYGLPGLLASISMSGRREPVNLIAPKKVIEFVHSTMSLTDLSLNFNLYCHAIENVDQKLHTAHCDIDIIELQHRVASYAFKITERCIPKKLHIDKLRAQGVESGPHYNQLQKGRDVNYKGQRLLAEHFTYDSWQARTVIVCGDNERPELLKPYIADVGVLIHEATFTESDLLKVGAHTGHSDAKRVAQFAQQNQVPQLILFHFSVRYHGEGKLKELKQEATHWYSGHLLLAEDFSSHVVVKHLCEQ</sequence>
<evidence type="ECO:0000256" key="3">
    <source>
        <dbReference type="ARBA" id="ARBA00022722"/>
    </source>
</evidence>
<feature type="binding site" evidence="8">
    <location>
        <position position="269"/>
    </location>
    <ligand>
        <name>Zn(2+)</name>
        <dbReference type="ChEBI" id="CHEBI:29105"/>
        <label>2</label>
        <note>catalytic</note>
    </ligand>
</feature>
<evidence type="ECO:0000256" key="1">
    <source>
        <dbReference type="ARBA" id="ARBA00011738"/>
    </source>
</evidence>
<keyword evidence="5 8" id="KW-0255">Endonuclease</keyword>
<comment type="cofactor">
    <cofactor evidence="8">
        <name>Zn(2+)</name>
        <dbReference type="ChEBI" id="CHEBI:29105"/>
    </cofactor>
    <text evidence="8">Binds 2 Zn(2+) ions.</text>
</comment>
<keyword evidence="11" id="KW-1185">Reference proteome</keyword>
<comment type="function">
    <text evidence="8">Zinc phosphodiesterase, which displays some tRNA 3'-processing endonuclease activity. Probably involved in tRNA maturation, by removing a 3'-trailer from precursor tRNA.</text>
</comment>
<dbReference type="OrthoDB" id="9803916at2"/>
<reference evidence="11 12" key="2">
    <citation type="submission" date="2019-06" db="EMBL/GenBank/DDBJ databases">
        <title>Co-occurence of chitin degradation, pigmentation and bioactivity in marine Pseudoalteromonas.</title>
        <authorList>
            <person name="Sonnenschein E.C."/>
            <person name="Bech P.K."/>
        </authorList>
    </citation>
    <scope>NUCLEOTIDE SEQUENCE [LARGE SCALE GENOMIC DNA]</scope>
    <source>
        <strain evidence="12">S2231</strain>
        <strain evidence="11">S2233</strain>
    </source>
</reference>
<comment type="caution">
    <text evidence="10">The sequence shown here is derived from an EMBL/GenBank/DDBJ whole genome shotgun (WGS) entry which is preliminary data.</text>
</comment>
<dbReference type="SUPFAM" id="SSF56281">
    <property type="entry name" value="Metallo-hydrolase/oxidoreductase"/>
    <property type="match status" value="1"/>
</dbReference>
<evidence type="ECO:0000256" key="4">
    <source>
        <dbReference type="ARBA" id="ARBA00022723"/>
    </source>
</evidence>
<name>A0A5S3XPX7_9GAMM</name>
<dbReference type="AlphaFoldDB" id="A0A5S3XPX7"/>
<comment type="subunit">
    <text evidence="1 8">Homodimer.</text>
</comment>
<feature type="binding site" evidence="8">
    <location>
        <position position="62"/>
    </location>
    <ligand>
        <name>Zn(2+)</name>
        <dbReference type="ChEBI" id="CHEBI:29105"/>
        <label>1</label>
        <note>catalytic</note>
    </ligand>
</feature>
<comment type="similarity">
    <text evidence="8">Belongs to the RNase Z family.</text>
</comment>
<feature type="binding site" evidence="8">
    <location>
        <position position="210"/>
    </location>
    <ligand>
        <name>Zn(2+)</name>
        <dbReference type="ChEBI" id="CHEBI:29105"/>
        <label>1</label>
        <note>catalytic</note>
    </ligand>
</feature>